<keyword evidence="2" id="KW-1185">Reference proteome</keyword>
<evidence type="ECO:0000313" key="1">
    <source>
        <dbReference type="EMBL" id="MEQ2466179.1"/>
    </source>
</evidence>
<sequence length="132" mass="15755">MNIYDALDQLPNEKKLYFSWKHDIRFRRDIPKKSEEDFCREVNRKTLDGFVKWEKTTEYKQLLMLLLDSKIANDFEEIYQIVTNKAKEGDEKSIRLFLTLHKEIQSNAKLAAKTFEPVHDDDEQEEDGLLLD</sequence>
<proteinExistence type="predicted"/>
<dbReference type="Proteomes" id="UP001465426">
    <property type="component" value="Unassembled WGS sequence"/>
</dbReference>
<gene>
    <name evidence="1" type="ORF">WMO63_10945</name>
</gene>
<dbReference type="EMBL" id="JBBMFN010000022">
    <property type="protein sequence ID" value="MEQ2466179.1"/>
    <property type="molecule type" value="Genomic_DNA"/>
</dbReference>
<protein>
    <submittedName>
        <fullName evidence="1">Uncharacterized protein</fullName>
    </submittedName>
</protein>
<accession>A0ABV1EYL4</accession>
<evidence type="ECO:0000313" key="2">
    <source>
        <dbReference type="Proteomes" id="UP001465426"/>
    </source>
</evidence>
<organism evidence="1 2">
    <name type="scientific">Niallia hominis</name>
    <dbReference type="NCBI Taxonomy" id="3133173"/>
    <lineage>
        <taxon>Bacteria</taxon>
        <taxon>Bacillati</taxon>
        <taxon>Bacillota</taxon>
        <taxon>Bacilli</taxon>
        <taxon>Bacillales</taxon>
        <taxon>Bacillaceae</taxon>
        <taxon>Niallia</taxon>
    </lineage>
</organism>
<dbReference type="RefSeq" id="WP_349204787.1">
    <property type="nucleotide sequence ID" value="NZ_JBBMFN010000022.1"/>
</dbReference>
<name>A0ABV1EYL4_9BACI</name>
<reference evidence="1 2" key="1">
    <citation type="submission" date="2024-03" db="EMBL/GenBank/DDBJ databases">
        <title>Human intestinal bacterial collection.</title>
        <authorList>
            <person name="Pauvert C."/>
            <person name="Hitch T.C.A."/>
            <person name="Clavel T."/>
        </authorList>
    </citation>
    <scope>NUCLEOTIDE SEQUENCE [LARGE SCALE GENOMIC DNA]</scope>
    <source>
        <strain evidence="1 2">CLA-SR-H024</strain>
    </source>
</reference>
<comment type="caution">
    <text evidence="1">The sequence shown here is derived from an EMBL/GenBank/DDBJ whole genome shotgun (WGS) entry which is preliminary data.</text>
</comment>